<accession>A0A812PUS6</accession>
<dbReference type="GO" id="GO:1990234">
    <property type="term" value="C:transferase complex"/>
    <property type="evidence" value="ECO:0007669"/>
    <property type="project" value="UniProtKB-ARBA"/>
</dbReference>
<dbReference type="InterPro" id="IPR015943">
    <property type="entry name" value="WD40/YVTN_repeat-like_dom_sf"/>
</dbReference>
<keyword evidence="2" id="KW-0677">Repeat</keyword>
<dbReference type="InterPro" id="IPR019775">
    <property type="entry name" value="WD40_repeat_CS"/>
</dbReference>
<evidence type="ECO:0000256" key="5">
    <source>
        <dbReference type="SAM" id="SignalP"/>
    </source>
</evidence>
<keyword evidence="5" id="KW-0732">Signal</keyword>
<sequence>MPFAGLLLPATVWLTLGCWAAPASEQEEPKSSNETRPGFLGQLQGHKRAIYALAISPNGLLASGDKEGVIYVWNLTCRAKVPSRPWRKLTGHRYGVTALSFTWNSMLLSGAADNTTLLWDLASGTISQQIPHPKTVFGISVDPRGEGGFDGFATAAWDGNLRVFTASGEQRALLGGHRGGLYAVAHSAFDGNLVATASADRTVKVWDVEKQTLLWTLSGHKDHVTAVGWSDKELQLASVGWDRRFRLWSLSKEEVAACRSLSKCSTDIAPRHVRRHPQLLWAVAFAPGGRLVAACHGAVGQSPTVVLYDAENGAVLRRLGRHKDTPLALAFSPTGEILASAGMDRQVLLYDAAEPADDLPQGDLDDEEERLQWLQDVQDFREERKSLNASEIALLAQKLAHLQNRSRNDQGERGSRTPHPASGVVAFL</sequence>
<dbReference type="InterPro" id="IPR001680">
    <property type="entry name" value="WD40_rpt"/>
</dbReference>
<evidence type="ECO:0000313" key="7">
    <source>
        <dbReference type="Proteomes" id="UP000604046"/>
    </source>
</evidence>
<dbReference type="Gene3D" id="2.130.10.10">
    <property type="entry name" value="YVTN repeat-like/Quinoprotein amine dehydrogenase"/>
    <property type="match status" value="2"/>
</dbReference>
<organism evidence="6 7">
    <name type="scientific">Symbiodinium natans</name>
    <dbReference type="NCBI Taxonomy" id="878477"/>
    <lineage>
        <taxon>Eukaryota</taxon>
        <taxon>Sar</taxon>
        <taxon>Alveolata</taxon>
        <taxon>Dinophyceae</taxon>
        <taxon>Suessiales</taxon>
        <taxon>Symbiodiniaceae</taxon>
        <taxon>Symbiodinium</taxon>
    </lineage>
</organism>
<dbReference type="PANTHER" id="PTHR22847:SF637">
    <property type="entry name" value="WD REPEAT DOMAIN 5B"/>
    <property type="match status" value="1"/>
</dbReference>
<evidence type="ECO:0000256" key="2">
    <source>
        <dbReference type="ARBA" id="ARBA00022737"/>
    </source>
</evidence>
<dbReference type="PANTHER" id="PTHR22847">
    <property type="entry name" value="WD40 REPEAT PROTEIN"/>
    <property type="match status" value="1"/>
</dbReference>
<evidence type="ECO:0000256" key="4">
    <source>
        <dbReference type="SAM" id="MobiDB-lite"/>
    </source>
</evidence>
<dbReference type="PROSITE" id="PS50294">
    <property type="entry name" value="WD_REPEATS_REGION"/>
    <property type="match status" value="4"/>
</dbReference>
<evidence type="ECO:0000256" key="1">
    <source>
        <dbReference type="ARBA" id="ARBA00022574"/>
    </source>
</evidence>
<feature type="repeat" description="WD" evidence="3">
    <location>
        <begin position="174"/>
        <end position="216"/>
    </location>
</feature>
<feature type="region of interest" description="Disordered" evidence="4">
    <location>
        <begin position="404"/>
        <end position="428"/>
    </location>
</feature>
<evidence type="ECO:0000256" key="3">
    <source>
        <dbReference type="PROSITE-ProRule" id="PRU00221"/>
    </source>
</evidence>
<feature type="repeat" description="WD" evidence="3">
    <location>
        <begin position="89"/>
        <end position="129"/>
    </location>
</feature>
<keyword evidence="7" id="KW-1185">Reference proteome</keyword>
<proteinExistence type="predicted"/>
<dbReference type="SUPFAM" id="SSF50978">
    <property type="entry name" value="WD40 repeat-like"/>
    <property type="match status" value="1"/>
</dbReference>
<dbReference type="PRINTS" id="PR00320">
    <property type="entry name" value="GPROTEINBRPT"/>
</dbReference>
<feature type="chain" id="PRO_5032985166" evidence="5">
    <location>
        <begin position="21"/>
        <end position="428"/>
    </location>
</feature>
<dbReference type="Proteomes" id="UP000604046">
    <property type="component" value="Unassembled WGS sequence"/>
</dbReference>
<feature type="repeat" description="WD" evidence="3">
    <location>
        <begin position="43"/>
        <end position="75"/>
    </location>
</feature>
<feature type="repeat" description="WD" evidence="3">
    <location>
        <begin position="319"/>
        <end position="351"/>
    </location>
</feature>
<comment type="caution">
    <text evidence="6">The sequence shown here is derived from an EMBL/GenBank/DDBJ whole genome shotgun (WGS) entry which is preliminary data.</text>
</comment>
<feature type="compositionally biased region" description="Basic and acidic residues" evidence="4">
    <location>
        <begin position="406"/>
        <end position="415"/>
    </location>
</feature>
<dbReference type="InterPro" id="IPR036322">
    <property type="entry name" value="WD40_repeat_dom_sf"/>
</dbReference>
<dbReference type="SMART" id="SM00320">
    <property type="entry name" value="WD40"/>
    <property type="match status" value="7"/>
</dbReference>
<feature type="signal peptide" evidence="5">
    <location>
        <begin position="1"/>
        <end position="20"/>
    </location>
</feature>
<dbReference type="Pfam" id="PF00400">
    <property type="entry name" value="WD40"/>
    <property type="match status" value="5"/>
</dbReference>
<feature type="repeat" description="WD" evidence="3">
    <location>
        <begin position="217"/>
        <end position="258"/>
    </location>
</feature>
<dbReference type="PROSITE" id="PS50082">
    <property type="entry name" value="WD_REPEATS_2"/>
    <property type="match status" value="5"/>
</dbReference>
<keyword evidence="1 3" id="KW-0853">WD repeat</keyword>
<dbReference type="InterPro" id="IPR020472">
    <property type="entry name" value="WD40_PAC1"/>
</dbReference>
<dbReference type="AlphaFoldDB" id="A0A812PUS6"/>
<reference evidence="6" key="1">
    <citation type="submission" date="2021-02" db="EMBL/GenBank/DDBJ databases">
        <authorList>
            <person name="Dougan E. K."/>
            <person name="Rhodes N."/>
            <person name="Thang M."/>
            <person name="Chan C."/>
        </authorList>
    </citation>
    <scope>NUCLEOTIDE SEQUENCE</scope>
</reference>
<dbReference type="OrthoDB" id="427795at2759"/>
<gene>
    <name evidence="6" type="ORF">SNAT2548_LOCUS20602</name>
</gene>
<dbReference type="EMBL" id="CAJNDS010002215">
    <property type="protein sequence ID" value="CAE7377285.1"/>
    <property type="molecule type" value="Genomic_DNA"/>
</dbReference>
<dbReference type="CDD" id="cd00200">
    <property type="entry name" value="WD40"/>
    <property type="match status" value="1"/>
</dbReference>
<evidence type="ECO:0000313" key="6">
    <source>
        <dbReference type="EMBL" id="CAE7377285.1"/>
    </source>
</evidence>
<dbReference type="PROSITE" id="PS00678">
    <property type="entry name" value="WD_REPEATS_1"/>
    <property type="match status" value="2"/>
</dbReference>
<protein>
    <submittedName>
        <fullName evidence="6">Uncharacterized protein</fullName>
    </submittedName>
</protein>
<name>A0A812PUS6_9DINO</name>